<dbReference type="PANTHER" id="PTHR35007">
    <property type="entry name" value="INTEGRAL MEMBRANE PROTEIN-RELATED"/>
    <property type="match status" value="1"/>
</dbReference>
<protein>
    <recommendedName>
        <fullName evidence="4">Type II secretion system protein GspF domain-containing protein</fullName>
    </recommendedName>
</protein>
<dbReference type="EMBL" id="VCQV01000027">
    <property type="protein sequence ID" value="TWP34460.1"/>
    <property type="molecule type" value="Genomic_DNA"/>
</dbReference>
<evidence type="ECO:0008006" key="4">
    <source>
        <dbReference type="Google" id="ProtNLM"/>
    </source>
</evidence>
<keyword evidence="1" id="KW-1133">Transmembrane helix</keyword>
<evidence type="ECO:0000256" key="1">
    <source>
        <dbReference type="SAM" id="Phobius"/>
    </source>
</evidence>
<sequence length="300" mass="31543">MPPAGRGLAALGGPIMSGAVLIVGIGTVLLLGAAGLLAATLCGVDVLGGGTPAGRPDRWRPTRTHAIALGVGVVMWLVSAWPVMGLATGVLVLLMPDLLARKSGTQVHNELLGALAGWVRRLADLMRSGAVTSLQDALVRSADTAPELVAGPVRRLAARIGPQGPETALLAFADEVADPIGDRIVMALLIRHRQGGSGLPDVLTQLAAEIDVDIQGQRQTDAERYRLVVNVRVLVVLTVVMWVGAKFFMGTLMAHYDTVTGQLELAAVLGLFLVSMMWIRAKVRFVGGARLLGDQMKVRP</sequence>
<dbReference type="OrthoDB" id="5243396at2"/>
<gene>
    <name evidence="2" type="ORF">FGL98_17235</name>
</gene>
<feature type="transmembrane region" description="Helical" evidence="1">
    <location>
        <begin position="67"/>
        <end position="94"/>
    </location>
</feature>
<keyword evidence="1" id="KW-0472">Membrane</keyword>
<evidence type="ECO:0000313" key="2">
    <source>
        <dbReference type="EMBL" id="TWP34460.1"/>
    </source>
</evidence>
<proteinExistence type="predicted"/>
<organism evidence="2 3">
    <name type="scientific">Leekyejoonella antrihumi</name>
    <dbReference type="NCBI Taxonomy" id="1660198"/>
    <lineage>
        <taxon>Bacteria</taxon>
        <taxon>Bacillati</taxon>
        <taxon>Actinomycetota</taxon>
        <taxon>Actinomycetes</taxon>
        <taxon>Micrococcales</taxon>
        <taxon>Dermacoccaceae</taxon>
        <taxon>Leekyejoonella</taxon>
    </lineage>
</organism>
<evidence type="ECO:0000313" key="3">
    <source>
        <dbReference type="Proteomes" id="UP000320244"/>
    </source>
</evidence>
<dbReference type="RefSeq" id="WP_146318733.1">
    <property type="nucleotide sequence ID" value="NZ_VCQV01000027.1"/>
</dbReference>
<name>A0A563DW07_9MICO</name>
<feature type="transmembrane region" description="Helical" evidence="1">
    <location>
        <begin position="227"/>
        <end position="245"/>
    </location>
</feature>
<reference evidence="2 3" key="1">
    <citation type="submission" date="2019-05" db="EMBL/GenBank/DDBJ databases">
        <authorList>
            <person name="Lee S.D."/>
        </authorList>
    </citation>
    <scope>NUCLEOTIDE SEQUENCE [LARGE SCALE GENOMIC DNA]</scope>
    <source>
        <strain evidence="2 3">C5-26</strain>
    </source>
</reference>
<keyword evidence="1" id="KW-0812">Transmembrane</keyword>
<dbReference type="Proteomes" id="UP000320244">
    <property type="component" value="Unassembled WGS sequence"/>
</dbReference>
<dbReference type="AlphaFoldDB" id="A0A563DW07"/>
<comment type="caution">
    <text evidence="2">The sequence shown here is derived from an EMBL/GenBank/DDBJ whole genome shotgun (WGS) entry which is preliminary data.</text>
</comment>
<feature type="transmembrane region" description="Helical" evidence="1">
    <location>
        <begin position="265"/>
        <end position="281"/>
    </location>
</feature>
<dbReference type="PANTHER" id="PTHR35007:SF3">
    <property type="entry name" value="POSSIBLE CONSERVED ALANINE RICH MEMBRANE PROTEIN"/>
    <property type="match status" value="1"/>
</dbReference>
<accession>A0A563DW07</accession>
<keyword evidence="3" id="KW-1185">Reference proteome</keyword>
<reference evidence="2 3" key="2">
    <citation type="submission" date="2019-08" db="EMBL/GenBank/DDBJ databases">
        <title>Jejuicoccus antrihumi gen. nov., sp. nov., a new member of the family Dermacoccaceae isolated from a cave.</title>
        <authorList>
            <person name="Schumann P."/>
            <person name="Kim I.S."/>
        </authorList>
    </citation>
    <scope>NUCLEOTIDE SEQUENCE [LARGE SCALE GENOMIC DNA]</scope>
    <source>
        <strain evidence="2 3">C5-26</strain>
    </source>
</reference>